<keyword evidence="4" id="KW-1185">Reference proteome</keyword>
<dbReference type="InterPro" id="IPR000326">
    <property type="entry name" value="PAP2/HPO"/>
</dbReference>
<accession>A0ABS3PXG2</accession>
<proteinExistence type="predicted"/>
<evidence type="ECO:0000313" key="3">
    <source>
        <dbReference type="EMBL" id="MBO1883609.1"/>
    </source>
</evidence>
<gene>
    <name evidence="3" type="ORF">J4N46_04010</name>
</gene>
<evidence type="ECO:0000259" key="2">
    <source>
        <dbReference type="SMART" id="SM00014"/>
    </source>
</evidence>
<protein>
    <submittedName>
        <fullName evidence="3">Phosphatase PAP2 family protein</fullName>
    </submittedName>
</protein>
<organism evidence="3 4">
    <name type="scientific">Capnocytophaga bilenii</name>
    <dbReference type="NCBI Taxonomy" id="2819369"/>
    <lineage>
        <taxon>Bacteria</taxon>
        <taxon>Pseudomonadati</taxon>
        <taxon>Bacteroidota</taxon>
        <taxon>Flavobacteriia</taxon>
        <taxon>Flavobacteriales</taxon>
        <taxon>Flavobacteriaceae</taxon>
        <taxon>Capnocytophaga</taxon>
    </lineage>
</organism>
<dbReference type="PANTHER" id="PTHR14969:SF13">
    <property type="entry name" value="AT30094P"/>
    <property type="match status" value="1"/>
</dbReference>
<evidence type="ECO:0000256" key="1">
    <source>
        <dbReference type="SAM" id="Phobius"/>
    </source>
</evidence>
<keyword evidence="1" id="KW-0812">Transmembrane</keyword>
<feature type="domain" description="Phosphatidic acid phosphatase type 2/haloperoxidase" evidence="2">
    <location>
        <begin position="61"/>
        <end position="175"/>
    </location>
</feature>
<dbReference type="EMBL" id="JAGDYP010000002">
    <property type="protein sequence ID" value="MBO1883609.1"/>
    <property type="molecule type" value="Genomic_DNA"/>
</dbReference>
<dbReference type="SMART" id="SM00014">
    <property type="entry name" value="acidPPc"/>
    <property type="match status" value="1"/>
</dbReference>
<feature type="transmembrane region" description="Helical" evidence="1">
    <location>
        <begin position="134"/>
        <end position="154"/>
    </location>
</feature>
<feature type="transmembrane region" description="Helical" evidence="1">
    <location>
        <begin position="160"/>
        <end position="179"/>
    </location>
</feature>
<dbReference type="InterPro" id="IPR036938">
    <property type="entry name" value="PAP2/HPO_sf"/>
</dbReference>
<evidence type="ECO:0000313" key="4">
    <source>
        <dbReference type="Proteomes" id="UP000681610"/>
    </source>
</evidence>
<reference evidence="3 4" key="1">
    <citation type="submission" date="2021-03" db="EMBL/GenBank/DDBJ databases">
        <title>Isolation and description of Capnocytophaga bilenii sp. nov., a novel Capnocytophaga species, isolated from a gingivitis subject.</title>
        <authorList>
            <person name="Antezack A."/>
            <person name="Monnet-Corti V."/>
            <person name="La Scola B."/>
        </authorList>
    </citation>
    <scope>NUCLEOTIDE SEQUENCE [LARGE SCALE GENOMIC DNA]</scope>
    <source>
        <strain evidence="3 4">Marseille-Q4570</strain>
    </source>
</reference>
<dbReference type="Proteomes" id="UP000681610">
    <property type="component" value="Unassembled WGS sequence"/>
</dbReference>
<dbReference type="RefSeq" id="WP_208058239.1">
    <property type="nucleotide sequence ID" value="NZ_JAGDYP010000002.1"/>
</dbReference>
<keyword evidence="1" id="KW-1133">Transmembrane helix</keyword>
<dbReference type="Gene3D" id="1.20.144.10">
    <property type="entry name" value="Phosphatidic acid phosphatase type 2/haloperoxidase"/>
    <property type="match status" value="1"/>
</dbReference>
<feature type="transmembrane region" description="Helical" evidence="1">
    <location>
        <begin position="59"/>
        <end position="78"/>
    </location>
</feature>
<comment type="caution">
    <text evidence="3">The sequence shown here is derived from an EMBL/GenBank/DDBJ whole genome shotgun (WGS) entry which is preliminary data.</text>
</comment>
<feature type="transmembrane region" description="Helical" evidence="1">
    <location>
        <begin position="106"/>
        <end position="127"/>
    </location>
</feature>
<dbReference type="SUPFAM" id="SSF48317">
    <property type="entry name" value="Acid phosphatase/Vanadium-dependent haloperoxidase"/>
    <property type="match status" value="1"/>
</dbReference>
<dbReference type="Pfam" id="PF01569">
    <property type="entry name" value="PAP2"/>
    <property type="match status" value="1"/>
</dbReference>
<dbReference type="PANTHER" id="PTHR14969">
    <property type="entry name" value="SPHINGOSINE-1-PHOSPHATE PHOSPHOHYDROLASE"/>
    <property type="match status" value="1"/>
</dbReference>
<keyword evidence="1" id="KW-0472">Membrane</keyword>
<feature type="transmembrane region" description="Helical" evidence="1">
    <location>
        <begin position="27"/>
        <end position="47"/>
    </location>
</feature>
<sequence>MLEFIIQKDKDLLCFLNSWGSSSADSLWLLITNQWTSLPLYFLLLYFCIKHLHWKKTLFVLLCVGLLIATTDQVANVFKYGFERLRPCHDETLAGQMRYVICGGKYGFFSAHAANTMALTVFFTLLLKKYLKYIGVLLVCWSVIVSYSRIYLGVHFPGDVIVGWCIGSLFALLYYRLWLMIAAKING</sequence>
<name>A0ABS3PXG2_9FLAO</name>